<name>A0A1F6F036_9BACT</name>
<dbReference type="AlphaFoldDB" id="A0A1F6F036"/>
<dbReference type="EMBL" id="MFLZ01000037">
    <property type="protein sequence ID" value="OGG79234.1"/>
    <property type="molecule type" value="Genomic_DNA"/>
</dbReference>
<proteinExistence type="predicted"/>
<comment type="caution">
    <text evidence="2">The sequence shown here is derived from an EMBL/GenBank/DDBJ whole genome shotgun (WGS) entry which is preliminary data.</text>
</comment>
<evidence type="ECO:0008006" key="4">
    <source>
        <dbReference type="Google" id="ProtNLM"/>
    </source>
</evidence>
<feature type="transmembrane region" description="Helical" evidence="1">
    <location>
        <begin position="38"/>
        <end position="59"/>
    </location>
</feature>
<sequence length="102" mass="11076">MTKNPLYNAILAAGYIALVATIMNYAEKSDLPEMGVLVPIAILSLFVLSAAVMGSIFFYQPAQMYLDGEKKEAINLFLKTLGFFACITVALLALLFFSSVSL</sequence>
<feature type="transmembrane region" description="Helical" evidence="1">
    <location>
        <begin position="80"/>
        <end position="100"/>
    </location>
</feature>
<gene>
    <name evidence="2" type="ORF">A3A39_01350</name>
</gene>
<evidence type="ECO:0000256" key="1">
    <source>
        <dbReference type="SAM" id="Phobius"/>
    </source>
</evidence>
<evidence type="ECO:0000313" key="3">
    <source>
        <dbReference type="Proteomes" id="UP000177372"/>
    </source>
</evidence>
<reference evidence="2 3" key="1">
    <citation type="journal article" date="2016" name="Nat. Commun.">
        <title>Thousands of microbial genomes shed light on interconnected biogeochemical processes in an aquifer system.</title>
        <authorList>
            <person name="Anantharaman K."/>
            <person name="Brown C.T."/>
            <person name="Hug L.A."/>
            <person name="Sharon I."/>
            <person name="Castelle C.J."/>
            <person name="Probst A.J."/>
            <person name="Thomas B.C."/>
            <person name="Singh A."/>
            <person name="Wilkins M.J."/>
            <person name="Karaoz U."/>
            <person name="Brodie E.L."/>
            <person name="Williams K.H."/>
            <person name="Hubbard S.S."/>
            <person name="Banfield J.F."/>
        </authorList>
    </citation>
    <scope>NUCLEOTIDE SEQUENCE [LARGE SCALE GENOMIC DNA]</scope>
</reference>
<keyword evidence="1" id="KW-0472">Membrane</keyword>
<accession>A0A1F6F036</accession>
<feature type="transmembrane region" description="Helical" evidence="1">
    <location>
        <begin position="7"/>
        <end position="26"/>
    </location>
</feature>
<evidence type="ECO:0000313" key="2">
    <source>
        <dbReference type="EMBL" id="OGG79234.1"/>
    </source>
</evidence>
<keyword evidence="1" id="KW-0812">Transmembrane</keyword>
<keyword evidence="1" id="KW-1133">Transmembrane helix</keyword>
<organism evidence="2 3">
    <name type="scientific">Candidatus Kaiserbacteria bacterium RIFCSPLOWO2_01_FULL_54_13</name>
    <dbReference type="NCBI Taxonomy" id="1798512"/>
    <lineage>
        <taxon>Bacteria</taxon>
        <taxon>Candidatus Kaiseribacteriota</taxon>
    </lineage>
</organism>
<dbReference type="Proteomes" id="UP000177372">
    <property type="component" value="Unassembled WGS sequence"/>
</dbReference>
<protein>
    <recommendedName>
        <fullName evidence="4">Transmembrane protein</fullName>
    </recommendedName>
</protein>